<evidence type="ECO:0000256" key="5">
    <source>
        <dbReference type="PROSITE-ProRule" id="PRU01248"/>
    </source>
</evidence>
<dbReference type="Gene3D" id="1.10.150.130">
    <property type="match status" value="1"/>
</dbReference>
<dbReference type="Proteomes" id="UP000002383">
    <property type="component" value="Chromosome"/>
</dbReference>
<dbReference type="OrthoDB" id="9795573at2"/>
<dbReference type="InterPro" id="IPR013762">
    <property type="entry name" value="Integrase-like_cat_sf"/>
</dbReference>
<dbReference type="SUPFAM" id="SSF56349">
    <property type="entry name" value="DNA breaking-rejoining enzymes"/>
    <property type="match status" value="1"/>
</dbReference>
<dbReference type="InterPro" id="IPR010998">
    <property type="entry name" value="Integrase_recombinase_N"/>
</dbReference>
<dbReference type="HOGENOM" id="CLU_027562_0_2_6"/>
<evidence type="ECO:0000259" key="6">
    <source>
        <dbReference type="PROSITE" id="PS51898"/>
    </source>
</evidence>
<dbReference type="InterPro" id="IPR011010">
    <property type="entry name" value="DNA_brk_join_enz"/>
</dbReference>
<organism evidence="8 9">
    <name type="scientific">Thioalkalivibrio sulfidiphilus (strain HL-EbGR7)</name>
    <dbReference type="NCBI Taxonomy" id="396588"/>
    <lineage>
        <taxon>Bacteria</taxon>
        <taxon>Pseudomonadati</taxon>
        <taxon>Pseudomonadota</taxon>
        <taxon>Gammaproteobacteria</taxon>
        <taxon>Chromatiales</taxon>
        <taxon>Ectothiorhodospiraceae</taxon>
        <taxon>Thioalkalivibrio</taxon>
    </lineage>
</organism>
<reference evidence="8 9" key="1">
    <citation type="journal article" date="2011" name="Stand. Genomic Sci.">
        <title>Complete genome sequence of 'Thioalkalivibrio sulfidophilus' HL-EbGr7.</title>
        <authorList>
            <person name="Muyzer G."/>
            <person name="Sorokin D.Y."/>
            <person name="Mavromatis K."/>
            <person name="Lapidus A."/>
            <person name="Clum A."/>
            <person name="Ivanova N."/>
            <person name="Pati A."/>
            <person name="d'Haeseleer P."/>
            <person name="Woyke T."/>
            <person name="Kyrpides N.C."/>
        </authorList>
    </citation>
    <scope>NUCLEOTIDE SEQUENCE [LARGE SCALE GENOMIC DNA]</scope>
    <source>
        <strain evidence="8 9">HL-EbGR7</strain>
    </source>
</reference>
<dbReference type="PANTHER" id="PTHR30629">
    <property type="entry name" value="PROPHAGE INTEGRASE"/>
    <property type="match status" value="1"/>
</dbReference>
<dbReference type="EMBL" id="CP001339">
    <property type="protein sequence ID" value="ACL72843.1"/>
    <property type="molecule type" value="Genomic_DNA"/>
</dbReference>
<evidence type="ECO:0000256" key="1">
    <source>
        <dbReference type="ARBA" id="ARBA00008857"/>
    </source>
</evidence>
<evidence type="ECO:0000259" key="7">
    <source>
        <dbReference type="PROSITE" id="PS51900"/>
    </source>
</evidence>
<protein>
    <submittedName>
        <fullName evidence="8">Integrase family protein</fullName>
    </submittedName>
</protein>
<feature type="domain" description="Tyr recombinase" evidence="6">
    <location>
        <begin position="160"/>
        <end position="354"/>
    </location>
</feature>
<dbReference type="InterPro" id="IPR044068">
    <property type="entry name" value="CB"/>
</dbReference>
<dbReference type="GO" id="GO:0003677">
    <property type="term" value="F:DNA binding"/>
    <property type="evidence" value="ECO:0007669"/>
    <property type="project" value="UniProtKB-UniRule"/>
</dbReference>
<keyword evidence="3 5" id="KW-0238">DNA-binding</keyword>
<evidence type="ECO:0000313" key="9">
    <source>
        <dbReference type="Proteomes" id="UP000002383"/>
    </source>
</evidence>
<dbReference type="KEGG" id="tgr:Tgr7_1761"/>
<proteinExistence type="inferred from homology"/>
<dbReference type="RefSeq" id="WP_012638325.1">
    <property type="nucleotide sequence ID" value="NC_011901.1"/>
</dbReference>
<dbReference type="PROSITE" id="PS51900">
    <property type="entry name" value="CB"/>
    <property type="match status" value="1"/>
</dbReference>
<gene>
    <name evidence="8" type="ordered locus">Tgr7_1761</name>
</gene>
<keyword evidence="4" id="KW-0233">DNA recombination</keyword>
<name>B8GSD9_THISH</name>
<dbReference type="Pfam" id="PF22022">
    <property type="entry name" value="Phage_int_M"/>
    <property type="match status" value="1"/>
</dbReference>
<evidence type="ECO:0000313" key="8">
    <source>
        <dbReference type="EMBL" id="ACL72843.1"/>
    </source>
</evidence>
<sequence length="361" mass="40653">MASIHKLPSGKWRAQIRRRGQYRADTFLTREAAARWARATEVALEKGELEPVPAQGPTVEELARRYIEEYARQHKRSWKRDHEHLERDVLPRLGEMLAGSVTRGDIREMLSGVAARGAPVAANRVLAVCKKMWNWALDHEVSGIETNPCLRIKPPAPTRSKERVLTMSEIRTLLAALDRDEMPAGCRAWPTRATRVAIQLILLTGQRPGEVAGMALTELDRQDGWWTIPGERAKNGRAHRVPICAGAKRLIDEALALRLDPKSAYVFPSPRRSGGRRDRAIAAEAISRAVTRLREHVGIPHWTAHDLRRTCASHLAGLGVSREVIARLLNHTDRSVTSIYERYGYGPEMRQALDRWEEALA</sequence>
<dbReference type="Pfam" id="PF00589">
    <property type="entry name" value="Phage_integrase"/>
    <property type="match status" value="1"/>
</dbReference>
<keyword evidence="9" id="KW-1185">Reference proteome</keyword>
<dbReference type="InterPro" id="IPR002104">
    <property type="entry name" value="Integrase_catalytic"/>
</dbReference>
<dbReference type="AlphaFoldDB" id="B8GSD9"/>
<accession>B8GSD9</accession>
<dbReference type="eggNOG" id="COG0582">
    <property type="taxonomic scope" value="Bacteria"/>
</dbReference>
<dbReference type="InterPro" id="IPR053876">
    <property type="entry name" value="Phage_int_M"/>
</dbReference>
<dbReference type="GO" id="GO:0006310">
    <property type="term" value="P:DNA recombination"/>
    <property type="evidence" value="ECO:0007669"/>
    <property type="project" value="UniProtKB-KW"/>
</dbReference>
<evidence type="ECO:0000256" key="2">
    <source>
        <dbReference type="ARBA" id="ARBA00022908"/>
    </source>
</evidence>
<dbReference type="InterPro" id="IPR050808">
    <property type="entry name" value="Phage_Integrase"/>
</dbReference>
<dbReference type="PROSITE" id="PS51898">
    <property type="entry name" value="TYR_RECOMBINASE"/>
    <property type="match status" value="1"/>
</dbReference>
<evidence type="ECO:0000256" key="3">
    <source>
        <dbReference type="ARBA" id="ARBA00023125"/>
    </source>
</evidence>
<dbReference type="CDD" id="cd00801">
    <property type="entry name" value="INT_P4_C"/>
    <property type="match status" value="1"/>
</dbReference>
<evidence type="ECO:0000256" key="4">
    <source>
        <dbReference type="ARBA" id="ARBA00023172"/>
    </source>
</evidence>
<dbReference type="PANTHER" id="PTHR30629:SF2">
    <property type="entry name" value="PROPHAGE INTEGRASE INTS-RELATED"/>
    <property type="match status" value="1"/>
</dbReference>
<dbReference type="GO" id="GO:0015074">
    <property type="term" value="P:DNA integration"/>
    <property type="evidence" value="ECO:0007669"/>
    <property type="project" value="UniProtKB-KW"/>
</dbReference>
<comment type="similarity">
    <text evidence="1">Belongs to the 'phage' integrase family.</text>
</comment>
<feature type="domain" description="Core-binding (CB)" evidence="7">
    <location>
        <begin position="57"/>
        <end position="137"/>
    </location>
</feature>
<keyword evidence="2" id="KW-0229">DNA integration</keyword>
<dbReference type="Gene3D" id="1.10.443.10">
    <property type="entry name" value="Intergrase catalytic core"/>
    <property type="match status" value="1"/>
</dbReference>